<evidence type="ECO:0000313" key="1">
    <source>
        <dbReference type="EMBL" id="CZR70294.1"/>
    </source>
</evidence>
<keyword evidence="2" id="KW-1185">Reference proteome</keyword>
<dbReference type="OrthoDB" id="4358152at2759"/>
<sequence length="415" mass="47726">MQLKSHLEWLAPELLLPILKHLPDLECLDNLLGASPAAFRLFNIHGGEIFEAILTECSNTNIIHKFTCALIRIDALVRSSSLPPEINCLISFQNLVRHESTPHRFNPPKWTLGPTKISSQVPTNVLREVLATHRKITCLTISCLSFYLRRFTPLRPSHLVDKTYRFINGATGASRSEYYPAWKENPALEPFPVVDIGHPTWVEEQRVFRAFWRVQLVHDMRASRAVPDGQFLKLDGMSVVDFYDIPLQTLIESPREPCFYQQVILLEHELIWSVVDYMAEDRRTIEGPDFLRTRRDWQIPTSQEPRDSKTMDDYSSLTCDLMYHISGWGHPMAGDASPIQHVPFVLFRRLGFAIWDEERLSKYGFYGCQRGSLFAAWRSVLGPDEIAEVERVNQEEDEAFFKGVTPDSDGSDYET</sequence>
<protein>
    <recommendedName>
        <fullName evidence="3">F-box domain-containing protein</fullName>
    </recommendedName>
</protein>
<name>A0A1L7XZ39_9HELO</name>
<dbReference type="AlphaFoldDB" id="A0A1L7XZ39"/>
<evidence type="ECO:0000313" key="2">
    <source>
        <dbReference type="Proteomes" id="UP000184330"/>
    </source>
</evidence>
<reference evidence="1 2" key="1">
    <citation type="submission" date="2016-03" db="EMBL/GenBank/DDBJ databases">
        <authorList>
            <person name="Ploux O."/>
        </authorList>
    </citation>
    <scope>NUCLEOTIDE SEQUENCE [LARGE SCALE GENOMIC DNA]</scope>
    <source>
        <strain evidence="1 2">UAMH 11012</strain>
    </source>
</reference>
<accession>A0A1L7XZ39</accession>
<dbReference type="EMBL" id="FJOG01000154">
    <property type="protein sequence ID" value="CZR70294.1"/>
    <property type="molecule type" value="Genomic_DNA"/>
</dbReference>
<proteinExistence type="predicted"/>
<dbReference type="STRING" id="576137.A0A1L7XZ39"/>
<organism evidence="1 2">
    <name type="scientific">Phialocephala subalpina</name>
    <dbReference type="NCBI Taxonomy" id="576137"/>
    <lineage>
        <taxon>Eukaryota</taxon>
        <taxon>Fungi</taxon>
        <taxon>Dikarya</taxon>
        <taxon>Ascomycota</taxon>
        <taxon>Pezizomycotina</taxon>
        <taxon>Leotiomycetes</taxon>
        <taxon>Helotiales</taxon>
        <taxon>Mollisiaceae</taxon>
        <taxon>Phialocephala</taxon>
        <taxon>Phialocephala fortinii species complex</taxon>
    </lineage>
</organism>
<evidence type="ECO:0008006" key="3">
    <source>
        <dbReference type="Google" id="ProtNLM"/>
    </source>
</evidence>
<dbReference type="Proteomes" id="UP000184330">
    <property type="component" value="Unassembled WGS sequence"/>
</dbReference>
<gene>
    <name evidence="1" type="ORF">PAC_20196</name>
</gene>